<organism evidence="3 4">
    <name type="scientific">Blautia obeum</name>
    <dbReference type="NCBI Taxonomy" id="40520"/>
    <lineage>
        <taxon>Bacteria</taxon>
        <taxon>Bacillati</taxon>
        <taxon>Bacillota</taxon>
        <taxon>Clostridia</taxon>
        <taxon>Lachnospirales</taxon>
        <taxon>Lachnospiraceae</taxon>
        <taxon>Blautia</taxon>
    </lineage>
</organism>
<comment type="caution">
    <text evidence="3">The sequence shown here is derived from an EMBL/GenBank/DDBJ whole genome shotgun (WGS) entry which is preliminary data.</text>
</comment>
<evidence type="ECO:0000259" key="2">
    <source>
        <dbReference type="PROSITE" id="PS50943"/>
    </source>
</evidence>
<dbReference type="RefSeq" id="WP_118031729.1">
    <property type="nucleotide sequence ID" value="NZ_QRUH01000022.1"/>
</dbReference>
<keyword evidence="1" id="KW-0238">DNA-binding</keyword>
<dbReference type="Gene3D" id="1.10.260.40">
    <property type="entry name" value="lambda repressor-like DNA-binding domains"/>
    <property type="match status" value="1"/>
</dbReference>
<dbReference type="Proteomes" id="UP000285839">
    <property type="component" value="Unassembled WGS sequence"/>
</dbReference>
<evidence type="ECO:0000256" key="1">
    <source>
        <dbReference type="ARBA" id="ARBA00023125"/>
    </source>
</evidence>
<proteinExistence type="predicted"/>
<dbReference type="GO" id="GO:0003677">
    <property type="term" value="F:DNA binding"/>
    <property type="evidence" value="ECO:0007669"/>
    <property type="project" value="UniProtKB-KW"/>
</dbReference>
<dbReference type="InterPro" id="IPR001387">
    <property type="entry name" value="Cro/C1-type_HTH"/>
</dbReference>
<reference evidence="3 4" key="1">
    <citation type="submission" date="2018-08" db="EMBL/GenBank/DDBJ databases">
        <title>A genome reference for cultivated species of the human gut microbiota.</title>
        <authorList>
            <person name="Zou Y."/>
            <person name="Xue W."/>
            <person name="Luo G."/>
        </authorList>
    </citation>
    <scope>NUCLEOTIDE SEQUENCE [LARGE SCALE GENOMIC DNA]</scope>
    <source>
        <strain evidence="3 4">AF25-21</strain>
    </source>
</reference>
<dbReference type="PANTHER" id="PTHR46558">
    <property type="entry name" value="TRACRIPTIONAL REGULATORY PROTEIN-RELATED-RELATED"/>
    <property type="match status" value="1"/>
</dbReference>
<accession>A0A412ELD4</accession>
<dbReference type="AlphaFoldDB" id="A0A412ELD4"/>
<feature type="domain" description="HTH cro/C1-type" evidence="2">
    <location>
        <begin position="6"/>
        <end position="60"/>
    </location>
</feature>
<evidence type="ECO:0000313" key="4">
    <source>
        <dbReference type="Proteomes" id="UP000285839"/>
    </source>
</evidence>
<gene>
    <name evidence="3" type="ORF">DWY46_17680</name>
</gene>
<dbReference type="InterPro" id="IPR010982">
    <property type="entry name" value="Lambda_DNA-bd_dom_sf"/>
</dbReference>
<name>A0A412ELD4_9FIRM</name>
<dbReference type="SMART" id="SM00530">
    <property type="entry name" value="HTH_XRE"/>
    <property type="match status" value="1"/>
</dbReference>
<dbReference type="PROSITE" id="PS50943">
    <property type="entry name" value="HTH_CROC1"/>
    <property type="match status" value="1"/>
</dbReference>
<dbReference type="CDD" id="cd00093">
    <property type="entry name" value="HTH_XRE"/>
    <property type="match status" value="1"/>
</dbReference>
<dbReference type="SUPFAM" id="SSF47413">
    <property type="entry name" value="lambda repressor-like DNA-binding domains"/>
    <property type="match status" value="1"/>
</dbReference>
<dbReference type="EMBL" id="QRUH01000022">
    <property type="protein sequence ID" value="RGR45039.1"/>
    <property type="molecule type" value="Genomic_DNA"/>
</dbReference>
<evidence type="ECO:0000313" key="3">
    <source>
        <dbReference type="EMBL" id="RGR45039.1"/>
    </source>
</evidence>
<sequence>MPKISLEAVRVNAGYNQKEWAEKFGISNATVVNWEKGKTEPTLSQLRKMSELSGIPMDFIFVPNNFN</sequence>
<dbReference type="Pfam" id="PF01381">
    <property type="entry name" value="HTH_3"/>
    <property type="match status" value="1"/>
</dbReference>
<protein>
    <submittedName>
        <fullName evidence="3">XRE family transcriptional regulator</fullName>
    </submittedName>
</protein>
<dbReference type="PANTHER" id="PTHR46558:SF13">
    <property type="entry name" value="HTH-TYPE TRANSCRIPTIONAL REGULATOR IMMR"/>
    <property type="match status" value="1"/>
</dbReference>